<dbReference type="STRING" id="366602.Caul_1009"/>
<dbReference type="KEGG" id="cak:Caul_1009"/>
<dbReference type="InterPro" id="IPR025965">
    <property type="entry name" value="FlgD/Vpr_Ig-like"/>
</dbReference>
<dbReference type="GO" id="GO:0044781">
    <property type="term" value="P:bacterial-type flagellum organization"/>
    <property type="evidence" value="ECO:0007669"/>
    <property type="project" value="UniProtKB-UniRule"/>
</dbReference>
<evidence type="ECO:0000256" key="2">
    <source>
        <dbReference type="ARBA" id="ARBA00016013"/>
    </source>
</evidence>
<gene>
    <name evidence="7" type="ordered locus">Caul_1009</name>
</gene>
<comment type="function">
    <text evidence="4 5">Required for flagellar hook formation. May act as a scaffolding protein.</text>
</comment>
<evidence type="ECO:0000256" key="4">
    <source>
        <dbReference type="ARBA" id="ARBA00024746"/>
    </source>
</evidence>
<dbReference type="Pfam" id="PF13860">
    <property type="entry name" value="FlgD_ig"/>
    <property type="match status" value="1"/>
</dbReference>
<evidence type="ECO:0000259" key="6">
    <source>
        <dbReference type="Pfam" id="PF13860"/>
    </source>
</evidence>
<dbReference type="InterPro" id="IPR005648">
    <property type="entry name" value="FlgD"/>
</dbReference>
<keyword evidence="3 5" id="KW-1005">Bacterial flagellum biogenesis</keyword>
<name>B0SWE2_CAUSK</name>
<sequence>MAVTATSNTVTDKINNSRTSLASNEQTFLKLLTTQLKNQDPLSPTDTSQMTSQITQMTGVEQQLVTNELLTALVGMSTGGGISEGVNLMGKQVTAETAKSVLKNGEATWSYTQSRSATGVKIEVLDKYDKVITTVLPDDMAGGDHTFKWDGKSKDGVKQPDGGEYTIKVTATDAEGTKITTTAKGRIEGVVTKVTNESGVNMVWIGDTKVPLDSVIGVTNAAADPPKTTTTT</sequence>
<evidence type="ECO:0000256" key="1">
    <source>
        <dbReference type="ARBA" id="ARBA00010577"/>
    </source>
</evidence>
<dbReference type="HOGENOM" id="CLU_047535_0_1_5"/>
<dbReference type="OrthoDB" id="9785233at2"/>
<dbReference type="AlphaFoldDB" id="B0SWE2"/>
<protein>
    <recommendedName>
        <fullName evidence="2 5">Basal-body rod modification protein FlgD</fullName>
    </recommendedName>
</protein>
<comment type="similarity">
    <text evidence="1 5">Belongs to the FlgD family.</text>
</comment>
<accession>B0SWE2</accession>
<evidence type="ECO:0000313" key="7">
    <source>
        <dbReference type="EMBL" id="ABZ70139.1"/>
    </source>
</evidence>
<dbReference type="Gene3D" id="2.30.30.910">
    <property type="match status" value="1"/>
</dbReference>
<organism evidence="7">
    <name type="scientific">Caulobacter sp. (strain K31)</name>
    <dbReference type="NCBI Taxonomy" id="366602"/>
    <lineage>
        <taxon>Bacteria</taxon>
        <taxon>Pseudomonadati</taxon>
        <taxon>Pseudomonadota</taxon>
        <taxon>Alphaproteobacteria</taxon>
        <taxon>Caulobacterales</taxon>
        <taxon>Caulobacteraceae</taxon>
        <taxon>Caulobacter</taxon>
    </lineage>
</organism>
<evidence type="ECO:0000256" key="5">
    <source>
        <dbReference type="RuleBase" id="RU362076"/>
    </source>
</evidence>
<dbReference type="Pfam" id="PF03963">
    <property type="entry name" value="FlgD"/>
    <property type="match status" value="1"/>
</dbReference>
<dbReference type="Gene3D" id="2.60.40.4070">
    <property type="match status" value="1"/>
</dbReference>
<evidence type="ECO:0000256" key="3">
    <source>
        <dbReference type="ARBA" id="ARBA00022795"/>
    </source>
</evidence>
<proteinExistence type="inferred from homology"/>
<keyword evidence="7" id="KW-0966">Cell projection</keyword>
<dbReference type="eggNOG" id="COG1843">
    <property type="taxonomic scope" value="Bacteria"/>
</dbReference>
<feature type="domain" description="FlgD/Vpr Ig-like" evidence="6">
    <location>
        <begin position="104"/>
        <end position="174"/>
    </location>
</feature>
<keyword evidence="7" id="KW-0282">Flagellum</keyword>
<dbReference type="EMBL" id="CP000927">
    <property type="protein sequence ID" value="ABZ70139.1"/>
    <property type="molecule type" value="Genomic_DNA"/>
</dbReference>
<reference evidence="7" key="1">
    <citation type="submission" date="2008-01" db="EMBL/GenBank/DDBJ databases">
        <title>Complete sequence of chromosome of Caulobacter sp. K31.</title>
        <authorList>
            <consortium name="US DOE Joint Genome Institute"/>
            <person name="Copeland A."/>
            <person name="Lucas S."/>
            <person name="Lapidus A."/>
            <person name="Barry K."/>
            <person name="Glavina del Rio T."/>
            <person name="Dalin E."/>
            <person name="Tice H."/>
            <person name="Pitluck S."/>
            <person name="Bruce D."/>
            <person name="Goodwin L."/>
            <person name="Thompson L.S."/>
            <person name="Brettin T."/>
            <person name="Detter J.C."/>
            <person name="Han C."/>
            <person name="Schmutz J."/>
            <person name="Larimer F."/>
            <person name="Land M."/>
            <person name="Hauser L."/>
            <person name="Kyrpides N."/>
            <person name="Kim E."/>
            <person name="Stephens C."/>
            <person name="Richardson P."/>
        </authorList>
    </citation>
    <scope>NUCLEOTIDE SEQUENCE [LARGE SCALE GENOMIC DNA]</scope>
    <source>
        <strain evidence="7">K31</strain>
    </source>
</reference>
<keyword evidence="7" id="KW-0969">Cilium</keyword>